<feature type="region of interest" description="Disordered" evidence="1">
    <location>
        <begin position="1"/>
        <end position="131"/>
    </location>
</feature>
<evidence type="ECO:0000256" key="1">
    <source>
        <dbReference type="SAM" id="MobiDB-lite"/>
    </source>
</evidence>
<feature type="compositionally biased region" description="Basic residues" evidence="1">
    <location>
        <begin position="1"/>
        <end position="12"/>
    </location>
</feature>
<keyword evidence="3" id="KW-1185">Reference proteome</keyword>
<accession>A0A6A5RNT7</accession>
<protein>
    <submittedName>
        <fullName evidence="2">Uncharacterized protein</fullName>
    </submittedName>
</protein>
<feature type="compositionally biased region" description="Low complexity" evidence="1">
    <location>
        <begin position="111"/>
        <end position="125"/>
    </location>
</feature>
<dbReference type="RefSeq" id="XP_033449056.1">
    <property type="nucleotide sequence ID" value="XM_033597989.1"/>
</dbReference>
<evidence type="ECO:0000313" key="3">
    <source>
        <dbReference type="Proteomes" id="UP000800082"/>
    </source>
</evidence>
<feature type="compositionally biased region" description="Low complexity" evidence="1">
    <location>
        <begin position="13"/>
        <end position="39"/>
    </location>
</feature>
<name>A0A6A5RNT7_9PLEO</name>
<dbReference type="EMBL" id="ML978967">
    <property type="protein sequence ID" value="KAF1928808.1"/>
    <property type="molecule type" value="Genomic_DNA"/>
</dbReference>
<proteinExistence type="predicted"/>
<sequence>MNRRAALPRRPRGSSSSSGSGRPDLDACMAASSQSASCRARSDSTTTIHQPQKPKYARPGAKSTTPQRLITSRHRQVQRERAHHARPSPLPLSLPPRHVPHRVSPATRRLTTSSKWTPSSRSSARPSRKGK</sequence>
<gene>
    <name evidence="2" type="ORF">M421DRAFT_91952</name>
</gene>
<dbReference type="Proteomes" id="UP000800082">
    <property type="component" value="Unassembled WGS sequence"/>
</dbReference>
<reference evidence="2" key="1">
    <citation type="journal article" date="2020" name="Stud. Mycol.">
        <title>101 Dothideomycetes genomes: a test case for predicting lifestyles and emergence of pathogens.</title>
        <authorList>
            <person name="Haridas S."/>
            <person name="Albert R."/>
            <person name="Binder M."/>
            <person name="Bloem J."/>
            <person name="Labutti K."/>
            <person name="Salamov A."/>
            <person name="Andreopoulos B."/>
            <person name="Baker S."/>
            <person name="Barry K."/>
            <person name="Bills G."/>
            <person name="Bluhm B."/>
            <person name="Cannon C."/>
            <person name="Castanera R."/>
            <person name="Culley D."/>
            <person name="Daum C."/>
            <person name="Ezra D."/>
            <person name="Gonzalez J."/>
            <person name="Henrissat B."/>
            <person name="Kuo A."/>
            <person name="Liang C."/>
            <person name="Lipzen A."/>
            <person name="Lutzoni F."/>
            <person name="Magnuson J."/>
            <person name="Mondo S."/>
            <person name="Nolan M."/>
            <person name="Ohm R."/>
            <person name="Pangilinan J."/>
            <person name="Park H.-J."/>
            <person name="Ramirez L."/>
            <person name="Alfaro M."/>
            <person name="Sun H."/>
            <person name="Tritt A."/>
            <person name="Yoshinaga Y."/>
            <person name="Zwiers L.-H."/>
            <person name="Turgeon B."/>
            <person name="Goodwin S."/>
            <person name="Spatafora J."/>
            <person name="Crous P."/>
            <person name="Grigoriev I."/>
        </authorList>
    </citation>
    <scope>NUCLEOTIDE SEQUENCE</scope>
    <source>
        <strain evidence="2">CBS 183.55</strain>
    </source>
</reference>
<dbReference type="GeneID" id="54355656"/>
<organism evidence="2 3">
    <name type="scientific">Didymella exigua CBS 183.55</name>
    <dbReference type="NCBI Taxonomy" id="1150837"/>
    <lineage>
        <taxon>Eukaryota</taxon>
        <taxon>Fungi</taxon>
        <taxon>Dikarya</taxon>
        <taxon>Ascomycota</taxon>
        <taxon>Pezizomycotina</taxon>
        <taxon>Dothideomycetes</taxon>
        <taxon>Pleosporomycetidae</taxon>
        <taxon>Pleosporales</taxon>
        <taxon>Pleosporineae</taxon>
        <taxon>Didymellaceae</taxon>
        <taxon>Didymella</taxon>
    </lineage>
</organism>
<dbReference type="AlphaFoldDB" id="A0A6A5RNT7"/>
<evidence type="ECO:0000313" key="2">
    <source>
        <dbReference type="EMBL" id="KAF1928808.1"/>
    </source>
</evidence>
<feature type="compositionally biased region" description="Basic residues" evidence="1">
    <location>
        <begin position="71"/>
        <end position="86"/>
    </location>
</feature>